<keyword evidence="7 11" id="KW-0067">ATP-binding</keyword>
<dbReference type="PANTHER" id="PTHR43790">
    <property type="entry name" value="CARBOHYDRATE TRANSPORT ATP-BINDING PROTEIN MG119-RELATED"/>
    <property type="match status" value="1"/>
</dbReference>
<dbReference type="InterPro" id="IPR050107">
    <property type="entry name" value="ABC_carbohydrate_import_ATPase"/>
</dbReference>
<dbReference type="InterPro" id="IPR027417">
    <property type="entry name" value="P-loop_NTPase"/>
</dbReference>
<keyword evidence="1" id="KW-0813">Transport</keyword>
<keyword evidence="5" id="KW-0677">Repeat</keyword>
<organism evidence="11 12">
    <name type="scientific">Pelomonas candidula</name>
    <dbReference type="NCBI Taxonomy" id="3299025"/>
    <lineage>
        <taxon>Bacteria</taxon>
        <taxon>Pseudomonadati</taxon>
        <taxon>Pseudomonadota</taxon>
        <taxon>Betaproteobacteria</taxon>
        <taxon>Burkholderiales</taxon>
        <taxon>Sphaerotilaceae</taxon>
        <taxon>Roseateles</taxon>
    </lineage>
</organism>
<dbReference type="Proteomes" id="UP001606134">
    <property type="component" value="Unassembled WGS sequence"/>
</dbReference>
<keyword evidence="2" id="KW-1003">Cell membrane</keyword>
<evidence type="ECO:0000256" key="7">
    <source>
        <dbReference type="ARBA" id="ARBA00022840"/>
    </source>
</evidence>
<evidence type="ECO:0000256" key="3">
    <source>
        <dbReference type="ARBA" id="ARBA00022519"/>
    </source>
</evidence>
<dbReference type="PROSITE" id="PS00211">
    <property type="entry name" value="ABC_TRANSPORTER_1"/>
    <property type="match status" value="1"/>
</dbReference>
<keyword evidence="3" id="KW-0997">Cell inner membrane</keyword>
<evidence type="ECO:0000256" key="1">
    <source>
        <dbReference type="ARBA" id="ARBA00022448"/>
    </source>
</evidence>
<evidence type="ECO:0000256" key="5">
    <source>
        <dbReference type="ARBA" id="ARBA00022737"/>
    </source>
</evidence>
<evidence type="ECO:0000313" key="11">
    <source>
        <dbReference type="EMBL" id="MFG6488035.1"/>
    </source>
</evidence>
<dbReference type="CDD" id="cd03215">
    <property type="entry name" value="ABC_Carb_Monos_II"/>
    <property type="match status" value="1"/>
</dbReference>
<accession>A0ABW7HDY6</accession>
<comment type="caution">
    <text evidence="11">The sequence shown here is derived from an EMBL/GenBank/DDBJ whole genome shotgun (WGS) entry which is preliminary data.</text>
</comment>
<keyword evidence="4" id="KW-0762">Sugar transport</keyword>
<dbReference type="PROSITE" id="PS50893">
    <property type="entry name" value="ABC_TRANSPORTER_2"/>
    <property type="match status" value="2"/>
</dbReference>
<evidence type="ECO:0000259" key="10">
    <source>
        <dbReference type="PROSITE" id="PS50893"/>
    </source>
</evidence>
<evidence type="ECO:0000313" key="12">
    <source>
        <dbReference type="Proteomes" id="UP001606134"/>
    </source>
</evidence>
<reference evidence="11 12" key="1">
    <citation type="submission" date="2024-08" db="EMBL/GenBank/DDBJ databases">
        <authorList>
            <person name="Lu H."/>
        </authorList>
    </citation>
    <scope>NUCLEOTIDE SEQUENCE [LARGE SCALE GENOMIC DNA]</scope>
    <source>
        <strain evidence="11 12">BYS78W</strain>
    </source>
</reference>
<feature type="domain" description="ABC transporter" evidence="10">
    <location>
        <begin position="4"/>
        <end position="239"/>
    </location>
</feature>
<proteinExistence type="predicted"/>
<evidence type="ECO:0000256" key="8">
    <source>
        <dbReference type="ARBA" id="ARBA00022967"/>
    </source>
</evidence>
<evidence type="ECO:0000256" key="2">
    <source>
        <dbReference type="ARBA" id="ARBA00022475"/>
    </source>
</evidence>
<evidence type="ECO:0000256" key="4">
    <source>
        <dbReference type="ARBA" id="ARBA00022597"/>
    </source>
</evidence>
<name>A0ABW7HDY6_9BURK</name>
<dbReference type="InterPro" id="IPR003439">
    <property type="entry name" value="ABC_transporter-like_ATP-bd"/>
</dbReference>
<dbReference type="SMART" id="SM00382">
    <property type="entry name" value="AAA"/>
    <property type="match status" value="2"/>
</dbReference>
<dbReference type="Gene3D" id="3.40.50.300">
    <property type="entry name" value="P-loop containing nucleotide triphosphate hydrolases"/>
    <property type="match status" value="2"/>
</dbReference>
<keyword evidence="9" id="KW-0472">Membrane</keyword>
<dbReference type="EMBL" id="JBIGIC010000007">
    <property type="protein sequence ID" value="MFG6488035.1"/>
    <property type="molecule type" value="Genomic_DNA"/>
</dbReference>
<dbReference type="Pfam" id="PF00005">
    <property type="entry name" value="ABC_tran"/>
    <property type="match status" value="2"/>
</dbReference>
<keyword evidence="8" id="KW-1278">Translocase</keyword>
<dbReference type="CDD" id="cd03216">
    <property type="entry name" value="ABC_Carb_Monos_I"/>
    <property type="match status" value="1"/>
</dbReference>
<dbReference type="RefSeq" id="WP_394412097.1">
    <property type="nucleotide sequence ID" value="NZ_JBIGIC010000007.1"/>
</dbReference>
<evidence type="ECO:0000256" key="6">
    <source>
        <dbReference type="ARBA" id="ARBA00022741"/>
    </source>
</evidence>
<evidence type="ECO:0000256" key="9">
    <source>
        <dbReference type="ARBA" id="ARBA00023136"/>
    </source>
</evidence>
<dbReference type="NCBIfam" id="NF008442">
    <property type="entry name" value="PRK11288.1"/>
    <property type="match status" value="1"/>
</dbReference>
<gene>
    <name evidence="11" type="primary">araG</name>
    <name evidence="11" type="ORF">ACG04R_15225</name>
</gene>
<protein>
    <submittedName>
        <fullName evidence="11">L-arabinose ABC transporter ATP-binding protein AraG</fullName>
    </submittedName>
</protein>
<dbReference type="GO" id="GO:0005524">
    <property type="term" value="F:ATP binding"/>
    <property type="evidence" value="ECO:0007669"/>
    <property type="project" value="UniProtKB-KW"/>
</dbReference>
<keyword evidence="12" id="KW-1185">Reference proteome</keyword>
<dbReference type="SUPFAM" id="SSF52540">
    <property type="entry name" value="P-loop containing nucleoside triphosphate hydrolases"/>
    <property type="match status" value="2"/>
</dbReference>
<dbReference type="InterPro" id="IPR003593">
    <property type="entry name" value="AAA+_ATPase"/>
</dbReference>
<feature type="domain" description="ABC transporter" evidence="10">
    <location>
        <begin position="239"/>
        <end position="496"/>
    </location>
</feature>
<keyword evidence="6" id="KW-0547">Nucleotide-binding</keyword>
<dbReference type="InterPro" id="IPR017871">
    <property type="entry name" value="ABC_transporter-like_CS"/>
</dbReference>
<sequence length="503" mass="54668">MSVLQFDNITKTFPGVKALNGVSFEAHAGQVMGLLGENGAGKSTLLKILGGQYKPDGGRLLLEGQERHFTSAGDAIAAGVAIIHQELQYVAELTVAENVLLGRLPTRFGLVDHKAARKMVAEQLANIGVDLDPAARLSDLSIAQRQMVEICKAVMQDAKVIAFDEPTSSLSHRETEILFKLVKRLRAEGRTLIYISHRLEELYELCDACTIFRDGRKIVTHDVMADVPRERLISDMVGRELQDIYDYRTRQQGPMRLEARGLHSERLPEPLSFAMRGGEVLGFFGLVGAGRSELMRLLYGADSRRGGEVLLDGARVAASSPADAIAAGIVLCPEDRKEQGILAHSSVAENINISCRRHGLAGGVFLRHGQEAQRADDFIKKLRIKTPNREQEIRLLSGGNQQKVILARWLAEPGLKVLILDEPTRGIDVGAKNEIYKIIHDVAASGCCVIVISSELPEVLGISDRLIVMRDGRISGELARADASETAALALALPDGAPAAPVH</sequence>
<dbReference type="PANTHER" id="PTHR43790:SF6">
    <property type="entry name" value="ARABINOSE IMPORT ATP-BINDING PROTEIN ARAG"/>
    <property type="match status" value="1"/>
</dbReference>